<dbReference type="Proteomes" id="UP000765802">
    <property type="component" value="Unassembled WGS sequence"/>
</dbReference>
<protein>
    <submittedName>
        <fullName evidence="3">DNA-binding response regulator</fullName>
    </submittedName>
</protein>
<dbReference type="Gene3D" id="3.40.50.2300">
    <property type="match status" value="1"/>
</dbReference>
<feature type="modified residue" description="4-aspartylphosphate" evidence="1">
    <location>
        <position position="55"/>
    </location>
</feature>
<dbReference type="PROSITE" id="PS50110">
    <property type="entry name" value="RESPONSE_REGULATORY"/>
    <property type="match status" value="1"/>
</dbReference>
<keyword evidence="1" id="KW-0597">Phosphoprotein</keyword>
<dbReference type="GO" id="GO:0003677">
    <property type="term" value="F:DNA binding"/>
    <property type="evidence" value="ECO:0007669"/>
    <property type="project" value="UniProtKB-KW"/>
</dbReference>
<feature type="domain" description="Response regulatory" evidence="2">
    <location>
        <begin position="2"/>
        <end position="115"/>
    </location>
</feature>
<accession>A0ABR7MDR6</accession>
<dbReference type="SUPFAM" id="SSF52172">
    <property type="entry name" value="CheY-like"/>
    <property type="match status" value="1"/>
</dbReference>
<dbReference type="Pfam" id="PF00072">
    <property type="entry name" value="Response_reg"/>
    <property type="match status" value="1"/>
</dbReference>
<dbReference type="SMART" id="SM00448">
    <property type="entry name" value="REC"/>
    <property type="match status" value="1"/>
</dbReference>
<dbReference type="Pfam" id="PF04397">
    <property type="entry name" value="LytTR"/>
    <property type="match status" value="1"/>
</dbReference>
<evidence type="ECO:0000256" key="1">
    <source>
        <dbReference type="PROSITE-ProRule" id="PRU00169"/>
    </source>
</evidence>
<dbReference type="InterPro" id="IPR046947">
    <property type="entry name" value="LytR-like"/>
</dbReference>
<sequence length="251" mass="29346">MKVVIIEDEQLTANRLQAMLKKYDPEIEIQAILPSVSESVEWFKTNPDPALIFMDIHLEDGQSFSIFEKINLDLPVIFTTAYDEYMVQAFKVNSVDYLMKPVNYDELARAIDKYKRVHAQNKSGSIDQLLRSIHQKENGYKERFMVSIGSKLKAFETDEINYFFSADKLTFLVTADNIRMPIDYSLDKLVMMLNPKEFFRINRQMMVRLSAIQNIHVFPKGRIKLDLIPEMKEEVMVSLDKITPFKEWLGK</sequence>
<dbReference type="Gene3D" id="2.40.50.1020">
    <property type="entry name" value="LytTr DNA-binding domain"/>
    <property type="match status" value="1"/>
</dbReference>
<organism evidence="3 4">
    <name type="scientific">Flavihumibacter stibioxidans</name>
    <dbReference type="NCBI Taxonomy" id="1834163"/>
    <lineage>
        <taxon>Bacteria</taxon>
        <taxon>Pseudomonadati</taxon>
        <taxon>Bacteroidota</taxon>
        <taxon>Chitinophagia</taxon>
        <taxon>Chitinophagales</taxon>
        <taxon>Chitinophagaceae</taxon>
        <taxon>Flavihumibacter</taxon>
    </lineage>
</organism>
<reference evidence="3 4" key="1">
    <citation type="submission" date="2016-07" db="EMBL/GenBank/DDBJ databases">
        <title>Genome analysis of Flavihumibacter stibioxidans YS-17.</title>
        <authorList>
            <person name="Shi K."/>
            <person name="Han Y."/>
            <person name="Wang G."/>
        </authorList>
    </citation>
    <scope>NUCLEOTIDE SEQUENCE [LARGE SCALE GENOMIC DNA]</scope>
    <source>
        <strain evidence="3 4">YS-17</strain>
    </source>
</reference>
<evidence type="ECO:0000259" key="2">
    <source>
        <dbReference type="PROSITE" id="PS50110"/>
    </source>
</evidence>
<comment type="caution">
    <text evidence="3">The sequence shown here is derived from an EMBL/GenBank/DDBJ whole genome shotgun (WGS) entry which is preliminary data.</text>
</comment>
<proteinExistence type="predicted"/>
<dbReference type="EMBL" id="MBUA01000029">
    <property type="protein sequence ID" value="MBC6492786.1"/>
    <property type="molecule type" value="Genomic_DNA"/>
</dbReference>
<evidence type="ECO:0000313" key="3">
    <source>
        <dbReference type="EMBL" id="MBC6492786.1"/>
    </source>
</evidence>
<dbReference type="PANTHER" id="PTHR37299">
    <property type="entry name" value="TRANSCRIPTIONAL REGULATOR-RELATED"/>
    <property type="match status" value="1"/>
</dbReference>
<dbReference type="SMART" id="SM00850">
    <property type="entry name" value="LytTR"/>
    <property type="match status" value="1"/>
</dbReference>
<dbReference type="InterPro" id="IPR007492">
    <property type="entry name" value="LytTR_DNA-bd_dom"/>
</dbReference>
<dbReference type="InterPro" id="IPR011006">
    <property type="entry name" value="CheY-like_superfamily"/>
</dbReference>
<dbReference type="RefSeq" id="WP_187258105.1">
    <property type="nucleotide sequence ID" value="NZ_JBHULF010000019.1"/>
</dbReference>
<dbReference type="PANTHER" id="PTHR37299:SF1">
    <property type="entry name" value="STAGE 0 SPORULATION PROTEIN A HOMOLOG"/>
    <property type="match status" value="1"/>
</dbReference>
<gene>
    <name evidence="3" type="ORF">BC349_17140</name>
</gene>
<keyword evidence="3" id="KW-0238">DNA-binding</keyword>
<evidence type="ECO:0000313" key="4">
    <source>
        <dbReference type="Proteomes" id="UP000765802"/>
    </source>
</evidence>
<keyword evidence="4" id="KW-1185">Reference proteome</keyword>
<name>A0ABR7MDR6_9BACT</name>
<dbReference type="InterPro" id="IPR001789">
    <property type="entry name" value="Sig_transdc_resp-reg_receiver"/>
</dbReference>